<dbReference type="InterPro" id="IPR050834">
    <property type="entry name" value="Glycosyltransf_2"/>
</dbReference>
<feature type="region of interest" description="Disordered" evidence="1">
    <location>
        <begin position="1"/>
        <end position="21"/>
    </location>
</feature>
<dbReference type="STRING" id="649638.Trad_1473"/>
<dbReference type="RefSeq" id="WP_013177963.1">
    <property type="nucleotide sequence ID" value="NC_014221.1"/>
</dbReference>
<dbReference type="HOGENOM" id="CLU_025996_19_2_0"/>
<evidence type="ECO:0000256" key="1">
    <source>
        <dbReference type="SAM" id="MobiDB-lite"/>
    </source>
</evidence>
<organism evidence="3 4">
    <name type="scientific">Truepera radiovictrix (strain DSM 17093 / CIP 108686 / LMG 22925 / RQ-24)</name>
    <dbReference type="NCBI Taxonomy" id="649638"/>
    <lineage>
        <taxon>Bacteria</taxon>
        <taxon>Thermotogati</taxon>
        <taxon>Deinococcota</taxon>
        <taxon>Deinococci</taxon>
        <taxon>Trueperales</taxon>
        <taxon>Trueperaceae</taxon>
        <taxon>Truepera</taxon>
    </lineage>
</organism>
<dbReference type="GO" id="GO:0016740">
    <property type="term" value="F:transferase activity"/>
    <property type="evidence" value="ECO:0007669"/>
    <property type="project" value="UniProtKB-KW"/>
</dbReference>
<feature type="domain" description="Glycosyltransferase 2-like" evidence="2">
    <location>
        <begin position="27"/>
        <end position="192"/>
    </location>
</feature>
<name>D7CXJ3_TRURR</name>
<dbReference type="InterPro" id="IPR029044">
    <property type="entry name" value="Nucleotide-diphossugar_trans"/>
</dbReference>
<dbReference type="KEGG" id="tra:Trad_1473"/>
<reference evidence="4" key="1">
    <citation type="submission" date="2010-05" db="EMBL/GenBank/DDBJ databases">
        <title>The complete genome of Truepera radiovictris DSM 17093.</title>
        <authorList>
            <consortium name="US DOE Joint Genome Institute (JGI-PGF)"/>
            <person name="Lucas S."/>
            <person name="Copeland A."/>
            <person name="Lapidus A."/>
            <person name="Glavina del Rio T."/>
            <person name="Dalin E."/>
            <person name="Tice H."/>
            <person name="Bruce D."/>
            <person name="Goodwin L."/>
            <person name="Pitluck S."/>
            <person name="Kyrpides N."/>
            <person name="Mavromatis K."/>
            <person name="Ovchinnikova G."/>
            <person name="Munk A.C."/>
            <person name="Detter J.C."/>
            <person name="Han C."/>
            <person name="Tapia R."/>
            <person name="Land M."/>
            <person name="Hauser L."/>
            <person name="Markowitz V."/>
            <person name="Cheng J.-F."/>
            <person name="Hugenholtz P."/>
            <person name="Woyke T."/>
            <person name="Wu D."/>
            <person name="Tindall B."/>
            <person name="Pomrenke H.G."/>
            <person name="Brambilla E."/>
            <person name="Klenk H.-P."/>
            <person name="Eisen J.A."/>
        </authorList>
    </citation>
    <scope>NUCLEOTIDE SEQUENCE [LARGE SCALE GENOMIC DNA]</scope>
    <source>
        <strain evidence="4">DSM 17093 / CIP 108686 / LMG 22925 / RQ-24</strain>
    </source>
</reference>
<dbReference type="eggNOG" id="COG1216">
    <property type="taxonomic scope" value="Bacteria"/>
</dbReference>
<evidence type="ECO:0000313" key="4">
    <source>
        <dbReference type="Proteomes" id="UP000000379"/>
    </source>
</evidence>
<gene>
    <name evidence="3" type="ordered locus">Trad_1473</name>
</gene>
<dbReference type="PANTHER" id="PTHR43685:SF3">
    <property type="entry name" value="SLR2126 PROTEIN"/>
    <property type="match status" value="1"/>
</dbReference>
<reference evidence="3 4" key="2">
    <citation type="journal article" date="2011" name="Stand. Genomic Sci.">
        <title>Complete genome sequence of Truepera radiovictrix type strain (RQ-24).</title>
        <authorList>
            <person name="Ivanova N."/>
            <person name="Rohde C."/>
            <person name="Munk C."/>
            <person name="Nolan M."/>
            <person name="Lucas S."/>
            <person name="Del Rio T.G."/>
            <person name="Tice H."/>
            <person name="Deshpande S."/>
            <person name="Cheng J.F."/>
            <person name="Tapia R."/>
            <person name="Han C."/>
            <person name="Goodwin L."/>
            <person name="Pitluck S."/>
            <person name="Liolios K."/>
            <person name="Mavromatis K."/>
            <person name="Mikhailova N."/>
            <person name="Pati A."/>
            <person name="Chen A."/>
            <person name="Palaniappan K."/>
            <person name="Land M."/>
            <person name="Hauser L."/>
            <person name="Chang Y.J."/>
            <person name="Jeffries C.D."/>
            <person name="Brambilla E."/>
            <person name="Rohde M."/>
            <person name="Goker M."/>
            <person name="Tindall B.J."/>
            <person name="Woyke T."/>
            <person name="Bristow J."/>
            <person name="Eisen J.A."/>
            <person name="Markowitz V."/>
            <person name="Hugenholtz P."/>
            <person name="Kyrpides N.C."/>
            <person name="Klenk H.P."/>
            <person name="Lapidus A."/>
        </authorList>
    </citation>
    <scope>NUCLEOTIDE SEQUENCE [LARGE SCALE GENOMIC DNA]</scope>
    <source>
        <strain evidence="4">DSM 17093 / CIP 108686 / LMG 22925 / RQ-24</strain>
    </source>
</reference>
<proteinExistence type="predicted"/>
<accession>D7CXJ3</accession>
<dbReference type="OrthoDB" id="3180470at2"/>
<sequence length="331" mass="36748">MEPLSSTAPAHSPPDTSPLDTSTLRTSVVICTYTAERLEWLERAVASLLQQRQRAFEIIVVVDHAPELLARLEQKPWPGVTVVANRYGRGLSGARNTGSALARGELVGFLDDDAVAEPEWLARLSRWFSDPRVLGAGGYVKPSWREALAQGFPPEFLWALGCSYTGLPERPGPVRNLFGGCMVVRKSVLDTVGGFREGTGRTATELYGCEETELCILAQERIPGGRFIYDPAAVIHHHVPQTRLSATYLWRRCLGEGRSKARMRRATRSALALRSEQRYLLRVLPQAFAGDAARLLKRDRWAAQRLLLRTVGLGGALFGYALDTLEARRRR</sequence>
<evidence type="ECO:0000313" key="3">
    <source>
        <dbReference type="EMBL" id="ADI14595.1"/>
    </source>
</evidence>
<keyword evidence="4" id="KW-1185">Reference proteome</keyword>
<evidence type="ECO:0000259" key="2">
    <source>
        <dbReference type="Pfam" id="PF00535"/>
    </source>
</evidence>
<dbReference type="Pfam" id="PF00535">
    <property type="entry name" value="Glycos_transf_2"/>
    <property type="match status" value="1"/>
</dbReference>
<dbReference type="EMBL" id="CP002049">
    <property type="protein sequence ID" value="ADI14595.1"/>
    <property type="molecule type" value="Genomic_DNA"/>
</dbReference>
<keyword evidence="3" id="KW-0808">Transferase</keyword>
<dbReference type="InterPro" id="IPR001173">
    <property type="entry name" value="Glyco_trans_2-like"/>
</dbReference>
<dbReference type="Gene3D" id="3.90.550.10">
    <property type="entry name" value="Spore Coat Polysaccharide Biosynthesis Protein SpsA, Chain A"/>
    <property type="match status" value="1"/>
</dbReference>
<dbReference type="PANTHER" id="PTHR43685">
    <property type="entry name" value="GLYCOSYLTRANSFERASE"/>
    <property type="match status" value="1"/>
</dbReference>
<dbReference type="AlphaFoldDB" id="D7CXJ3"/>
<dbReference type="SUPFAM" id="SSF53448">
    <property type="entry name" value="Nucleotide-diphospho-sugar transferases"/>
    <property type="match status" value="1"/>
</dbReference>
<dbReference type="Proteomes" id="UP000000379">
    <property type="component" value="Chromosome"/>
</dbReference>
<dbReference type="CAZy" id="GT2">
    <property type="family name" value="Glycosyltransferase Family 2"/>
</dbReference>
<protein>
    <submittedName>
        <fullName evidence="3">Glycosyl transferase family 2</fullName>
    </submittedName>
</protein>